<name>A0ACC0AMA7_CATRO</name>
<organism evidence="1 2">
    <name type="scientific">Catharanthus roseus</name>
    <name type="common">Madagascar periwinkle</name>
    <name type="synonym">Vinca rosea</name>
    <dbReference type="NCBI Taxonomy" id="4058"/>
    <lineage>
        <taxon>Eukaryota</taxon>
        <taxon>Viridiplantae</taxon>
        <taxon>Streptophyta</taxon>
        <taxon>Embryophyta</taxon>
        <taxon>Tracheophyta</taxon>
        <taxon>Spermatophyta</taxon>
        <taxon>Magnoliopsida</taxon>
        <taxon>eudicotyledons</taxon>
        <taxon>Gunneridae</taxon>
        <taxon>Pentapetalae</taxon>
        <taxon>asterids</taxon>
        <taxon>lamiids</taxon>
        <taxon>Gentianales</taxon>
        <taxon>Apocynaceae</taxon>
        <taxon>Rauvolfioideae</taxon>
        <taxon>Vinceae</taxon>
        <taxon>Catharanthinae</taxon>
        <taxon>Catharanthus</taxon>
    </lineage>
</organism>
<proteinExistence type="predicted"/>
<evidence type="ECO:0000313" key="1">
    <source>
        <dbReference type="EMBL" id="KAI5661582.1"/>
    </source>
</evidence>
<gene>
    <name evidence="1" type="ORF">M9H77_20905</name>
</gene>
<keyword evidence="2" id="KW-1185">Reference proteome</keyword>
<evidence type="ECO:0000313" key="2">
    <source>
        <dbReference type="Proteomes" id="UP001060085"/>
    </source>
</evidence>
<dbReference type="EMBL" id="CM044705">
    <property type="protein sequence ID" value="KAI5661582.1"/>
    <property type="molecule type" value="Genomic_DNA"/>
</dbReference>
<accession>A0ACC0AMA7</accession>
<protein>
    <submittedName>
        <fullName evidence="1">Uncharacterized protein</fullName>
    </submittedName>
</protein>
<reference evidence="2" key="1">
    <citation type="journal article" date="2023" name="Nat. Plants">
        <title>Single-cell RNA sequencing provides a high-resolution roadmap for understanding the multicellular compartmentation of specialized metabolism.</title>
        <authorList>
            <person name="Sun S."/>
            <person name="Shen X."/>
            <person name="Li Y."/>
            <person name="Li Y."/>
            <person name="Wang S."/>
            <person name="Li R."/>
            <person name="Zhang H."/>
            <person name="Shen G."/>
            <person name="Guo B."/>
            <person name="Wei J."/>
            <person name="Xu J."/>
            <person name="St-Pierre B."/>
            <person name="Chen S."/>
            <person name="Sun C."/>
        </authorList>
    </citation>
    <scope>NUCLEOTIDE SEQUENCE [LARGE SCALE GENOMIC DNA]</scope>
</reference>
<dbReference type="Proteomes" id="UP001060085">
    <property type="component" value="Linkage Group LG05"/>
</dbReference>
<sequence length="462" mass="51801">MDGNPLLQICRKSVGFVLILVFCWNAMLFVSSAYGYDPLDPNGNITLKWDVLLDNGGTQDVRLSIYNYQLFRHIDNPGWRLSWSWRGEEVIWNIMGAEATEQGNCSAFKGGALPHCCEKEPVIIDLLPGAPYNKQVANCCKGGVLSSMTQDPDKFLAVLQMSIGKSSKTHSDPGIPANFTLGIPGYTCGEPFLVPPSKFNEDQGRRRTQALATWNVTCSYSQFRASSAPTCCVSLSAFYNDTIVPCPKCSCSCQEQSGEKCVRDAGDLPPVLQLHPNEEMQAVVECTHHMCPIRVHWHVKQSYREYWRVKMTVTNLNYVKNYSDWSLVILHPNLNSVTQVFSFNYKPLNQYGAMNDTGMFYGIKTYNDMLREGGNVQTEMLLHKDEGVFTFKQGWAFPRKVSFNGQQCVMPQPDHYPTLPNSHSHPLSTSSSFTLLLLLSSITLHLFLFSSISILLPLSIIS</sequence>
<comment type="caution">
    <text evidence="1">The sequence shown here is derived from an EMBL/GenBank/DDBJ whole genome shotgun (WGS) entry which is preliminary data.</text>
</comment>